<evidence type="ECO:0000313" key="2">
    <source>
        <dbReference type="Proteomes" id="UP000230136"/>
    </source>
</evidence>
<dbReference type="EMBL" id="PFSY01000014">
    <property type="protein sequence ID" value="PJC02286.1"/>
    <property type="molecule type" value="Genomic_DNA"/>
</dbReference>
<gene>
    <name evidence="1" type="ORF">CO073_00255</name>
</gene>
<dbReference type="AlphaFoldDB" id="A0A2M8DSG3"/>
<comment type="caution">
    <text evidence="1">The sequence shown here is derived from an EMBL/GenBank/DDBJ whole genome shotgun (WGS) entry which is preliminary data.</text>
</comment>
<proteinExistence type="predicted"/>
<name>A0A2M8DSG3_9BACT</name>
<protein>
    <submittedName>
        <fullName evidence="1">Uncharacterized protein</fullName>
    </submittedName>
</protein>
<accession>A0A2M8DSG3</accession>
<organism evidence="1 2">
    <name type="scientific">Candidatus Komeilibacteria bacterium CG_4_9_14_0_8_um_filter_36_9</name>
    <dbReference type="NCBI Taxonomy" id="1974473"/>
    <lineage>
        <taxon>Bacteria</taxon>
        <taxon>Candidatus Komeiliibacteriota</taxon>
    </lineage>
</organism>
<reference evidence="2" key="1">
    <citation type="submission" date="2017-09" db="EMBL/GenBank/DDBJ databases">
        <title>Depth-based differentiation of microbial function through sediment-hosted aquifers and enrichment of novel symbionts in the deep terrestrial subsurface.</title>
        <authorList>
            <person name="Probst A.J."/>
            <person name="Ladd B."/>
            <person name="Jarett J.K."/>
            <person name="Geller-Mcgrath D.E."/>
            <person name="Sieber C.M.K."/>
            <person name="Emerson J.B."/>
            <person name="Anantharaman K."/>
            <person name="Thomas B.C."/>
            <person name="Malmstrom R."/>
            <person name="Stieglmeier M."/>
            <person name="Klingl A."/>
            <person name="Woyke T."/>
            <person name="Ryan C.M."/>
            <person name="Banfield J.F."/>
        </authorList>
    </citation>
    <scope>NUCLEOTIDE SEQUENCE [LARGE SCALE GENOMIC DNA]</scope>
</reference>
<evidence type="ECO:0000313" key="1">
    <source>
        <dbReference type="EMBL" id="PJC02286.1"/>
    </source>
</evidence>
<dbReference type="Proteomes" id="UP000230136">
    <property type="component" value="Unassembled WGS sequence"/>
</dbReference>
<sequence length="79" mass="9000">MFETVDGHDGMILGLKAVGKSCAEVIATYQKVMKSLKREPRYELFVKALLHHYPIDEVKECFHHCPGLSEIQIDNLAKK</sequence>